<reference evidence="9" key="2">
    <citation type="submission" date="2011-02" db="EMBL/GenBank/DDBJ databases">
        <title>The complete genome of Fluviicola taffensis DSM 16823.</title>
        <authorList>
            <consortium name="US DOE Joint Genome Institute (JGI-PGF)"/>
            <person name="Lucas S."/>
            <person name="Copeland A."/>
            <person name="Lapidus A."/>
            <person name="Bruce D."/>
            <person name="Goodwin L."/>
            <person name="Pitluck S."/>
            <person name="Kyrpides N."/>
            <person name="Mavromatis K."/>
            <person name="Ivanova N."/>
            <person name="Mikhailova N."/>
            <person name="Pagani I."/>
            <person name="Chertkov O."/>
            <person name="Detter J.C."/>
            <person name="Han C."/>
            <person name="Tapia R."/>
            <person name="Land M."/>
            <person name="Hauser L."/>
            <person name="Markowitz V."/>
            <person name="Cheng J.-F."/>
            <person name="Hugenholtz P."/>
            <person name="Woyke T."/>
            <person name="Wu D."/>
            <person name="Tindall B."/>
            <person name="Pomrenke H.G."/>
            <person name="Brambilla E."/>
            <person name="Klenk H.-P."/>
            <person name="Eisen J.A."/>
        </authorList>
    </citation>
    <scope>NUCLEOTIDE SEQUENCE [LARGE SCALE GENOMIC DNA]</scope>
    <source>
        <strain evidence="9">DSM 16823 / RW262 / RW262</strain>
    </source>
</reference>
<evidence type="ECO:0000256" key="3">
    <source>
        <dbReference type="ARBA" id="ARBA00022679"/>
    </source>
</evidence>
<sequence>MRNNLRIVFMGTPHFSVGILEAIQRAELNLVGIVTVADKPAGRGQLMHESPVKQFGVQHNIPVLQPLKLKDADFQKELKTLNADVFVVVAFRMLPAEVWKMPAKGTFNLHASLLPDYRGAAPINWTIINGDSETGLSTFFIDEEIDTGNVIQQIHMPISENESAGQLHDRMILEGGRLVVESLNNIATDSVKPIPQSEFTHSLKRPAPKLFKENTKIDWKANPATIHNLVRGLNPYPAAWTTWKNAKGESKNIKVFSTLISEELGAGTLQFTSTKTQLLVDTTGKKLEIVEFQVEGKKKMTAKEWLVGNNSADWTIEFN</sequence>
<dbReference type="PANTHER" id="PTHR11138:SF5">
    <property type="entry name" value="METHIONYL-TRNA FORMYLTRANSFERASE, MITOCHONDRIAL"/>
    <property type="match status" value="1"/>
</dbReference>
<feature type="domain" description="Formyl transferase N-terminal" evidence="6">
    <location>
        <begin position="6"/>
        <end position="181"/>
    </location>
</feature>
<dbReference type="InterPro" id="IPR005794">
    <property type="entry name" value="Fmt"/>
</dbReference>
<dbReference type="eggNOG" id="COG0223">
    <property type="taxonomic scope" value="Bacteria"/>
</dbReference>
<evidence type="ECO:0000313" key="9">
    <source>
        <dbReference type="Proteomes" id="UP000007463"/>
    </source>
</evidence>
<evidence type="ECO:0000313" key="8">
    <source>
        <dbReference type="EMBL" id="AEA45557.1"/>
    </source>
</evidence>
<dbReference type="AlphaFoldDB" id="F2IDZ3"/>
<reference evidence="8 9" key="1">
    <citation type="journal article" date="2011" name="Stand. Genomic Sci.">
        <title>Complete genome sequence of the gliding freshwater bacterium Fluviicola taffensis type strain (RW262).</title>
        <authorList>
            <person name="Woyke T."/>
            <person name="Chertkov O."/>
            <person name="Lapidus A."/>
            <person name="Nolan M."/>
            <person name="Lucas S."/>
            <person name="Del Rio T.G."/>
            <person name="Tice H."/>
            <person name="Cheng J.F."/>
            <person name="Tapia R."/>
            <person name="Han C."/>
            <person name="Goodwin L."/>
            <person name="Pitluck S."/>
            <person name="Liolios K."/>
            <person name="Pagani I."/>
            <person name="Ivanova N."/>
            <person name="Huntemann M."/>
            <person name="Mavromatis K."/>
            <person name="Mikhailova N."/>
            <person name="Pati A."/>
            <person name="Chen A."/>
            <person name="Palaniappan K."/>
            <person name="Land M."/>
            <person name="Hauser L."/>
            <person name="Brambilla E.M."/>
            <person name="Rohde M."/>
            <person name="Mwirichia R."/>
            <person name="Sikorski J."/>
            <person name="Tindall B.J."/>
            <person name="Goker M."/>
            <person name="Bristow J."/>
            <person name="Eisen J.A."/>
            <person name="Markowitz V."/>
            <person name="Hugenholtz P."/>
            <person name="Klenk H.P."/>
            <person name="Kyrpides N.C."/>
        </authorList>
    </citation>
    <scope>NUCLEOTIDE SEQUENCE [LARGE SCALE GENOMIC DNA]</scope>
    <source>
        <strain evidence="9">DSM 16823 / RW262 / RW262</strain>
    </source>
</reference>
<dbReference type="HOGENOM" id="CLU_033347_1_1_10"/>
<evidence type="ECO:0000256" key="2">
    <source>
        <dbReference type="ARBA" id="ARBA00012261"/>
    </source>
</evidence>
<dbReference type="InterPro" id="IPR002376">
    <property type="entry name" value="Formyl_transf_N"/>
</dbReference>
<dbReference type="SUPFAM" id="SSF53328">
    <property type="entry name" value="Formyltransferase"/>
    <property type="match status" value="1"/>
</dbReference>
<dbReference type="OrthoDB" id="9802815at2"/>
<comment type="catalytic activity">
    <reaction evidence="5">
        <text>L-methionyl-tRNA(fMet) + (6R)-10-formyltetrahydrofolate = N-formyl-L-methionyl-tRNA(fMet) + (6S)-5,6,7,8-tetrahydrofolate + H(+)</text>
        <dbReference type="Rhea" id="RHEA:24380"/>
        <dbReference type="Rhea" id="RHEA-COMP:9952"/>
        <dbReference type="Rhea" id="RHEA-COMP:9953"/>
        <dbReference type="ChEBI" id="CHEBI:15378"/>
        <dbReference type="ChEBI" id="CHEBI:57453"/>
        <dbReference type="ChEBI" id="CHEBI:78530"/>
        <dbReference type="ChEBI" id="CHEBI:78844"/>
        <dbReference type="ChEBI" id="CHEBI:195366"/>
        <dbReference type="EC" id="2.1.2.9"/>
    </reaction>
</comment>
<evidence type="ECO:0000256" key="4">
    <source>
        <dbReference type="ARBA" id="ARBA00022917"/>
    </source>
</evidence>
<dbReference type="Gene3D" id="3.40.50.12230">
    <property type="match status" value="1"/>
</dbReference>
<dbReference type="InterPro" id="IPR011034">
    <property type="entry name" value="Formyl_transferase-like_C_sf"/>
</dbReference>
<protein>
    <recommendedName>
        <fullName evidence="2 5">Methionyl-tRNA formyltransferase</fullName>
        <ecNumber evidence="2 5">2.1.2.9</ecNumber>
    </recommendedName>
</protein>
<dbReference type="NCBIfam" id="TIGR00460">
    <property type="entry name" value="fmt"/>
    <property type="match status" value="1"/>
</dbReference>
<comment type="function">
    <text evidence="5">Attaches a formyl group to the free amino group of methionyl-tRNA(fMet). The formyl group appears to play a dual role in the initiator identity of N-formylmethionyl-tRNA by promoting its recognition by IF2 and preventing the misappropriation of this tRNA by the elongation apparatus.</text>
</comment>
<dbReference type="CDD" id="cd08704">
    <property type="entry name" value="Met_tRNA_FMT_C"/>
    <property type="match status" value="1"/>
</dbReference>
<dbReference type="InterPro" id="IPR044135">
    <property type="entry name" value="Met-tRNA-FMT_C"/>
</dbReference>
<proteinExistence type="inferred from homology"/>
<accession>F2IDZ3</accession>
<evidence type="ECO:0000256" key="5">
    <source>
        <dbReference type="HAMAP-Rule" id="MF_00182"/>
    </source>
</evidence>
<dbReference type="SUPFAM" id="SSF50486">
    <property type="entry name" value="FMT C-terminal domain-like"/>
    <property type="match status" value="1"/>
</dbReference>
<dbReference type="Pfam" id="PF00551">
    <property type="entry name" value="Formyl_trans_N"/>
    <property type="match status" value="1"/>
</dbReference>
<dbReference type="CDD" id="cd08646">
    <property type="entry name" value="FMT_core_Met-tRNA-FMT_N"/>
    <property type="match status" value="1"/>
</dbReference>
<organism evidence="8 9">
    <name type="scientific">Fluviicola taffensis (strain DSM 16823 / NCIMB 13979 / RW262)</name>
    <dbReference type="NCBI Taxonomy" id="755732"/>
    <lineage>
        <taxon>Bacteria</taxon>
        <taxon>Pseudomonadati</taxon>
        <taxon>Bacteroidota</taxon>
        <taxon>Flavobacteriia</taxon>
        <taxon>Flavobacteriales</taxon>
        <taxon>Crocinitomicaceae</taxon>
        <taxon>Fluviicola</taxon>
    </lineage>
</organism>
<dbReference type="EMBL" id="CP002542">
    <property type="protein sequence ID" value="AEA45557.1"/>
    <property type="molecule type" value="Genomic_DNA"/>
</dbReference>
<feature type="domain" description="Formyl transferase C-terminal" evidence="7">
    <location>
        <begin position="209"/>
        <end position="309"/>
    </location>
</feature>
<dbReference type="KEGG" id="fte:Fluta_3588"/>
<dbReference type="STRING" id="755732.Fluta_3588"/>
<dbReference type="Proteomes" id="UP000007463">
    <property type="component" value="Chromosome"/>
</dbReference>
<gene>
    <name evidence="5" type="primary">fmt</name>
    <name evidence="8" type="ordered locus">Fluta_3588</name>
</gene>
<dbReference type="InterPro" id="IPR036477">
    <property type="entry name" value="Formyl_transf_N_sf"/>
</dbReference>
<keyword evidence="4 5" id="KW-0648">Protein biosynthesis</keyword>
<keyword evidence="9" id="KW-1185">Reference proteome</keyword>
<dbReference type="EC" id="2.1.2.9" evidence="2 5"/>
<dbReference type="GO" id="GO:0004479">
    <property type="term" value="F:methionyl-tRNA formyltransferase activity"/>
    <property type="evidence" value="ECO:0007669"/>
    <property type="project" value="UniProtKB-UniRule"/>
</dbReference>
<evidence type="ECO:0000259" key="7">
    <source>
        <dbReference type="Pfam" id="PF02911"/>
    </source>
</evidence>
<name>F2IDZ3_FLUTR</name>
<comment type="similarity">
    <text evidence="1 5">Belongs to the Fmt family.</text>
</comment>
<dbReference type="Pfam" id="PF02911">
    <property type="entry name" value="Formyl_trans_C"/>
    <property type="match status" value="1"/>
</dbReference>
<dbReference type="InterPro" id="IPR005793">
    <property type="entry name" value="Formyl_trans_C"/>
</dbReference>
<dbReference type="RefSeq" id="WP_013688324.1">
    <property type="nucleotide sequence ID" value="NC_015321.1"/>
</dbReference>
<dbReference type="HAMAP" id="MF_00182">
    <property type="entry name" value="Formyl_trans"/>
    <property type="match status" value="1"/>
</dbReference>
<feature type="binding site" evidence="5">
    <location>
        <begin position="112"/>
        <end position="115"/>
    </location>
    <ligand>
        <name>(6S)-5,6,7,8-tetrahydrofolate</name>
        <dbReference type="ChEBI" id="CHEBI:57453"/>
    </ligand>
</feature>
<keyword evidence="3 5" id="KW-0808">Transferase</keyword>
<evidence type="ECO:0000256" key="1">
    <source>
        <dbReference type="ARBA" id="ARBA00010699"/>
    </source>
</evidence>
<dbReference type="GO" id="GO:0005829">
    <property type="term" value="C:cytosol"/>
    <property type="evidence" value="ECO:0007669"/>
    <property type="project" value="TreeGrafter"/>
</dbReference>
<evidence type="ECO:0000259" key="6">
    <source>
        <dbReference type="Pfam" id="PF00551"/>
    </source>
</evidence>
<dbReference type="PANTHER" id="PTHR11138">
    <property type="entry name" value="METHIONYL-TRNA FORMYLTRANSFERASE"/>
    <property type="match status" value="1"/>
</dbReference>
<dbReference type="InterPro" id="IPR041711">
    <property type="entry name" value="Met-tRNA-FMT_N"/>
</dbReference>